<dbReference type="Gene3D" id="1.10.730.10">
    <property type="entry name" value="Isoleucyl-tRNA Synthetase, Domain 1"/>
    <property type="match status" value="1"/>
</dbReference>
<keyword evidence="7 11" id="KW-0067">ATP-binding</keyword>
<dbReference type="InterPro" id="IPR005148">
    <property type="entry name" value="Arg-tRNA-synth_N"/>
</dbReference>
<dbReference type="InterPro" id="IPR009080">
    <property type="entry name" value="tRNAsynth_Ia_anticodon-bd"/>
</dbReference>
<dbReference type="AlphaFoldDB" id="A0A3D9BX19"/>
<evidence type="ECO:0000256" key="2">
    <source>
        <dbReference type="ARBA" id="ARBA00005594"/>
    </source>
</evidence>
<comment type="caution">
    <text evidence="15">The sequence shown here is derived from an EMBL/GenBank/DDBJ whole genome shotgun (WGS) entry which is preliminary data.</text>
</comment>
<dbReference type="SUPFAM" id="SSF52374">
    <property type="entry name" value="Nucleotidylyl transferase"/>
    <property type="match status" value="1"/>
</dbReference>
<dbReference type="InterPro" id="IPR014729">
    <property type="entry name" value="Rossmann-like_a/b/a_fold"/>
</dbReference>
<evidence type="ECO:0000259" key="14">
    <source>
        <dbReference type="SMART" id="SM01016"/>
    </source>
</evidence>
<organism evidence="15 16">
    <name type="scientific">Rhodosalinus sediminis</name>
    <dbReference type="NCBI Taxonomy" id="1940533"/>
    <lineage>
        <taxon>Bacteria</taxon>
        <taxon>Pseudomonadati</taxon>
        <taxon>Pseudomonadota</taxon>
        <taxon>Alphaproteobacteria</taxon>
        <taxon>Rhodobacterales</taxon>
        <taxon>Paracoccaceae</taxon>
        <taxon>Rhodosalinus</taxon>
    </lineage>
</organism>
<comment type="subcellular location">
    <subcellularLocation>
        <location evidence="1 11">Cytoplasm</location>
    </subcellularLocation>
</comment>
<dbReference type="Pfam" id="PF00750">
    <property type="entry name" value="tRNA-synt_1d"/>
    <property type="match status" value="1"/>
</dbReference>
<evidence type="ECO:0000256" key="9">
    <source>
        <dbReference type="ARBA" id="ARBA00023146"/>
    </source>
</evidence>
<protein>
    <recommendedName>
        <fullName evidence="11">Arginine--tRNA ligase</fullName>
        <ecNumber evidence="11">6.1.1.19</ecNumber>
    </recommendedName>
    <alternativeName>
        <fullName evidence="11">Arginyl-tRNA synthetase</fullName>
        <shortName evidence="11">ArgRS</shortName>
    </alternativeName>
</protein>
<dbReference type="SMART" id="SM01016">
    <property type="entry name" value="Arg_tRNA_synt_N"/>
    <property type="match status" value="1"/>
</dbReference>
<evidence type="ECO:0000256" key="8">
    <source>
        <dbReference type="ARBA" id="ARBA00022917"/>
    </source>
</evidence>
<evidence type="ECO:0000256" key="11">
    <source>
        <dbReference type="HAMAP-Rule" id="MF_00123"/>
    </source>
</evidence>
<comment type="similarity">
    <text evidence="2 11 12">Belongs to the class-I aminoacyl-tRNA synthetase family.</text>
</comment>
<comment type="subunit">
    <text evidence="3 11">Monomer.</text>
</comment>
<dbReference type="Gene3D" id="3.40.50.620">
    <property type="entry name" value="HUPs"/>
    <property type="match status" value="1"/>
</dbReference>
<dbReference type="PROSITE" id="PS00178">
    <property type="entry name" value="AA_TRNA_LIGASE_I"/>
    <property type="match status" value="1"/>
</dbReference>
<keyword evidence="16" id="KW-1185">Reference proteome</keyword>
<evidence type="ECO:0000259" key="13">
    <source>
        <dbReference type="SMART" id="SM00836"/>
    </source>
</evidence>
<reference evidence="15 16" key="1">
    <citation type="journal article" date="2017" name="Int. J. Syst. Evol. Microbiol.">
        <title>Rhodosalinus sediminis gen. nov., sp. nov., isolated from marine saltern.</title>
        <authorList>
            <person name="Guo L.Y."/>
            <person name="Ling S.K."/>
            <person name="Li C.M."/>
            <person name="Chen G.J."/>
            <person name="Du Z.J."/>
        </authorList>
    </citation>
    <scope>NUCLEOTIDE SEQUENCE [LARGE SCALE GENOMIC DNA]</scope>
    <source>
        <strain evidence="15 16">WDN1C137</strain>
    </source>
</reference>
<evidence type="ECO:0000256" key="10">
    <source>
        <dbReference type="ARBA" id="ARBA00049339"/>
    </source>
</evidence>
<feature type="domain" description="DALR anticodon binding" evidence="13">
    <location>
        <begin position="451"/>
        <end position="580"/>
    </location>
</feature>
<dbReference type="PANTHER" id="PTHR11956:SF5">
    <property type="entry name" value="ARGININE--TRNA LIGASE, CYTOPLASMIC"/>
    <property type="match status" value="1"/>
</dbReference>
<dbReference type="EC" id="6.1.1.19" evidence="11"/>
<dbReference type="Pfam" id="PF03485">
    <property type="entry name" value="Arg_tRNA_synt_N"/>
    <property type="match status" value="1"/>
</dbReference>
<dbReference type="GO" id="GO:0005524">
    <property type="term" value="F:ATP binding"/>
    <property type="evidence" value="ECO:0007669"/>
    <property type="project" value="UniProtKB-UniRule"/>
</dbReference>
<dbReference type="HAMAP" id="MF_00123">
    <property type="entry name" value="Arg_tRNA_synth"/>
    <property type="match status" value="1"/>
</dbReference>
<evidence type="ECO:0000256" key="7">
    <source>
        <dbReference type="ARBA" id="ARBA00022840"/>
    </source>
</evidence>
<dbReference type="InterPro" id="IPR001278">
    <property type="entry name" value="Arg-tRNA-ligase"/>
</dbReference>
<evidence type="ECO:0000313" key="16">
    <source>
        <dbReference type="Proteomes" id="UP000257131"/>
    </source>
</evidence>
<evidence type="ECO:0000256" key="6">
    <source>
        <dbReference type="ARBA" id="ARBA00022741"/>
    </source>
</evidence>
<dbReference type="GO" id="GO:0006420">
    <property type="term" value="P:arginyl-tRNA aminoacylation"/>
    <property type="evidence" value="ECO:0007669"/>
    <property type="project" value="UniProtKB-UniRule"/>
</dbReference>
<dbReference type="GO" id="GO:0004814">
    <property type="term" value="F:arginine-tRNA ligase activity"/>
    <property type="evidence" value="ECO:0007669"/>
    <property type="project" value="UniProtKB-UniRule"/>
</dbReference>
<evidence type="ECO:0000256" key="4">
    <source>
        <dbReference type="ARBA" id="ARBA00022490"/>
    </source>
</evidence>
<dbReference type="Gene3D" id="3.30.1360.70">
    <property type="entry name" value="Arginyl tRNA synthetase N-terminal domain"/>
    <property type="match status" value="1"/>
</dbReference>
<dbReference type="Pfam" id="PF05746">
    <property type="entry name" value="DALR_1"/>
    <property type="match status" value="1"/>
</dbReference>
<dbReference type="OrthoDB" id="9803211at2"/>
<dbReference type="InterPro" id="IPR035684">
    <property type="entry name" value="ArgRS_core"/>
</dbReference>
<keyword evidence="8 11" id="KW-0648">Protein biosynthesis</keyword>
<dbReference type="NCBIfam" id="TIGR00456">
    <property type="entry name" value="argS"/>
    <property type="match status" value="1"/>
</dbReference>
<dbReference type="SUPFAM" id="SSF55190">
    <property type="entry name" value="Arginyl-tRNA synthetase (ArgRS), N-terminal 'additional' domain"/>
    <property type="match status" value="1"/>
</dbReference>
<evidence type="ECO:0000256" key="3">
    <source>
        <dbReference type="ARBA" id="ARBA00011245"/>
    </source>
</evidence>
<dbReference type="PANTHER" id="PTHR11956">
    <property type="entry name" value="ARGINYL-TRNA SYNTHETASE"/>
    <property type="match status" value="1"/>
</dbReference>
<dbReference type="GO" id="GO:0005737">
    <property type="term" value="C:cytoplasm"/>
    <property type="evidence" value="ECO:0007669"/>
    <property type="project" value="UniProtKB-SubCell"/>
</dbReference>
<sequence>MNLFSEMHGTVAAALDALVADGTLPAGLDTAAVTVEPPRDPAHGDMATNAAMVLAKPAGLKPRAIAEALADRLAADPRVATAEVAGPGFINLRLDPSAWHGVLAAALGEGRDFGRSALGQGLKVDVEYVSANPTGPLHVGHTRGAVFGDALARLLDFAGYDVTREYYINDGGAQVDVLARSVYLRYLEAHGQEVAFEDGTYPGDYLVPVGEALKAEVGDAYVGRPEAEWLAPVRAFATDAMMALIRDDLKALGVEMDVFFSEKSLYGTGRIEAALDSLREKGLLYEGVLEPPKGKTPEDWEPREQTLFRSTDYGDDVDRPVMKSDGSWTYFAPDIAYHYDKVERGFDWLIDVFGADHGGYVKRMKAAVAALSQDAVPLDVKLMQLVKLYKGGEPFKMSKRAGTFVTLRDVVDEVGPDVTRFVMLTRKNDAPLDFDFDKVLEQSKDNPVFYVQYAHARVCSLLRKAEAAGLPASDAALRGADLSALGHEAELALARKIAEWPRLVEIAGRSCEPHRVAFYLYDLASELHALWNRGHDEPALRFLQEDDPAGSTARLALARASAVVISAGLGILGVTPAEEMR</sequence>
<dbReference type="InterPro" id="IPR008909">
    <property type="entry name" value="DALR_anticod-bd"/>
</dbReference>
<keyword evidence="4 11" id="KW-0963">Cytoplasm</keyword>
<dbReference type="InterPro" id="IPR036695">
    <property type="entry name" value="Arg-tRNA-synth_N_sf"/>
</dbReference>
<keyword evidence="9 11" id="KW-0030">Aminoacyl-tRNA synthetase</keyword>
<dbReference type="SUPFAM" id="SSF47323">
    <property type="entry name" value="Anticodon-binding domain of a subclass of class I aminoacyl-tRNA synthetases"/>
    <property type="match status" value="1"/>
</dbReference>
<feature type="short sequence motif" description="'HIGH' region" evidence="11">
    <location>
        <begin position="131"/>
        <end position="141"/>
    </location>
</feature>
<dbReference type="FunFam" id="3.40.50.620:FF:000062">
    <property type="entry name" value="Arginine--tRNA ligase"/>
    <property type="match status" value="1"/>
</dbReference>
<keyword evidence="6 11" id="KW-0547">Nucleotide-binding</keyword>
<dbReference type="CDD" id="cd00671">
    <property type="entry name" value="ArgRS_core"/>
    <property type="match status" value="1"/>
</dbReference>
<name>A0A3D9BX19_9RHOB</name>
<comment type="catalytic activity">
    <reaction evidence="10 11">
        <text>tRNA(Arg) + L-arginine + ATP = L-arginyl-tRNA(Arg) + AMP + diphosphate</text>
        <dbReference type="Rhea" id="RHEA:20301"/>
        <dbReference type="Rhea" id="RHEA-COMP:9658"/>
        <dbReference type="Rhea" id="RHEA-COMP:9673"/>
        <dbReference type="ChEBI" id="CHEBI:30616"/>
        <dbReference type="ChEBI" id="CHEBI:32682"/>
        <dbReference type="ChEBI" id="CHEBI:33019"/>
        <dbReference type="ChEBI" id="CHEBI:78442"/>
        <dbReference type="ChEBI" id="CHEBI:78513"/>
        <dbReference type="ChEBI" id="CHEBI:456215"/>
        <dbReference type="EC" id="6.1.1.19"/>
    </reaction>
</comment>
<dbReference type="Proteomes" id="UP000257131">
    <property type="component" value="Unassembled WGS sequence"/>
</dbReference>
<accession>A0A3D9BX19</accession>
<feature type="domain" description="Arginyl tRNA synthetase N-terminal" evidence="14">
    <location>
        <begin position="5"/>
        <end position="94"/>
    </location>
</feature>
<evidence type="ECO:0000256" key="1">
    <source>
        <dbReference type="ARBA" id="ARBA00004496"/>
    </source>
</evidence>
<dbReference type="EMBL" id="QOHR01000004">
    <property type="protein sequence ID" value="REC58067.1"/>
    <property type="molecule type" value="Genomic_DNA"/>
</dbReference>
<proteinExistence type="inferred from homology"/>
<keyword evidence="5 11" id="KW-0436">Ligase</keyword>
<gene>
    <name evidence="11" type="primary">argS</name>
    <name evidence="15" type="ORF">DRV84_05665</name>
</gene>
<dbReference type="InterPro" id="IPR001412">
    <property type="entry name" value="aa-tRNA-synth_I_CS"/>
</dbReference>
<evidence type="ECO:0000256" key="5">
    <source>
        <dbReference type="ARBA" id="ARBA00022598"/>
    </source>
</evidence>
<dbReference type="RefSeq" id="WP_115978905.1">
    <property type="nucleotide sequence ID" value="NZ_QOHR01000004.1"/>
</dbReference>
<evidence type="ECO:0000256" key="12">
    <source>
        <dbReference type="RuleBase" id="RU363038"/>
    </source>
</evidence>
<evidence type="ECO:0000313" key="15">
    <source>
        <dbReference type="EMBL" id="REC58067.1"/>
    </source>
</evidence>
<dbReference type="PRINTS" id="PR01038">
    <property type="entry name" value="TRNASYNTHARG"/>
</dbReference>
<dbReference type="SMART" id="SM00836">
    <property type="entry name" value="DALR_1"/>
    <property type="match status" value="1"/>
</dbReference>